<reference evidence="6" key="3">
    <citation type="submission" date="2022-01" db="EMBL/GenBank/DDBJ databases">
        <authorList>
            <person name="Rubenstein D.R."/>
        </authorList>
    </citation>
    <scope>NUCLEOTIDE SEQUENCE</scope>
    <source>
        <strain evidence="6">SS15</strain>
        <tissue evidence="6">Liver</tissue>
    </source>
</reference>
<dbReference type="FunFam" id="1.25.40.10:FF:000185">
    <property type="entry name" value="NRDE-2, necessary for RNA interference, domain-containing"/>
    <property type="match status" value="1"/>
</dbReference>
<evidence type="ECO:0000313" key="5">
    <source>
        <dbReference type="EMBL" id="KAG0126810.1"/>
    </source>
</evidence>
<protein>
    <recommendedName>
        <fullName evidence="8">NRDE2 protein</fullName>
    </recommendedName>
</protein>
<feature type="compositionally biased region" description="Basic and acidic residues" evidence="4">
    <location>
        <begin position="115"/>
        <end position="125"/>
    </location>
</feature>
<evidence type="ECO:0008006" key="8">
    <source>
        <dbReference type="Google" id="ProtNLM"/>
    </source>
</evidence>
<comment type="subcellular location">
    <subcellularLocation>
        <location evidence="1">Nucleus</location>
    </subcellularLocation>
</comment>
<sequence length="1663" mass="187462">MALFPAFSGAAQPGEPPAGSSEGSTRDLDWLSNPSFSAEDALLLHQRTTEVANLIPEKSPLIRTSSRSEFSEESDTDESLKQTSKKRKKKKKKHHHSKKTKKKTKGDSSSSESDVDAKHIKDKGSGKSSGKEAAANLGKKASNVISSRSIWLDDIQAPTADTFRIDKKPDPANWAYKSLYRGDIARYKRKGESCLGIDAKKHCITWDGSASKKKQAQSRPERYFTKNNVKMLNTDGILVCNKNSPSDPPAFIPVSQVETDDSSDTTEVNPLGIYDTSTTVWLQGKGCKSADNESVNTQQTIQEPGINMNSILMTKVEEYNRKVRENPRDINAWMEFISFQDELMRGPGPYASKGEQESRRKSLKLILEKKLAILERAIESNPSNVDLKLARLKLCTEFWEPPALIKEWQKLIFLHPNNPEMWKKYLLFCQSQFTTFSVSKINSLYGKCLTTLAAVQDGSMVSHPLLPGTEEAMLAIFIQQCHFLRQAGHSEKAVSLFQALIDFTFFKPDSVKDLPTRGQVEFFEPFWDSGEPRIGEKGARGWKAWMHQQEKGGWVVKPDDEDDEEIDEDQEIKDKTLPKWRIWLDIEYCREARHWLPWRPDKTKKETEEDCEDPERQVLFDDLGPSLIRLSNPKLQHQLLYSFLQFLGVPCTSKLFPSSLYIAMDENNIFDSVLYDEKPLTSVDFPLSGFNSIGHMDTMSRGRHQIGHYKEGEEFIQNVFHVLSQIFTGKEKSNLAICWLQYEISKVIHCLQAKKKKKLKAQGRKSKKLAKNFLKAPDNRNNLSLWKLYAYLEWLLGNTDDSRKVFDTALSTAGTGGLKSAQLCSLSLLYAQLEVELLESTEGAVMSRAVHILTKLTENGPYVPYSGQVLPVNVLKARKTYEHALQDYLSRTPVSDQDQVNGTDQLVNLVGCYALFQYLTVGIDAAVLIYTQASEKLEVSGSQKSENTADNSGILNFPTALEAVTLLHTNLLRFHMKISVYPLNPLREALTEALKRYPSNQSLWRSYIHIQRKSHSASKARRFFDSVTRSTNSLEPWLFAIQAEQMRKKLTEKVQRADVGEIHCTIPETGLTNRIVALFEHAVQSENGTHCPLLWRMYLNFMASLGKKEKSKGLFYKALQNCPWAKVLYMDAVEYFPDDLQETLDLMTEKELRVRILDVHFLLIFITSVFIVKFRNSGKSGSSSCGGRQGTRTESLGSFNAMQLFFRELNTSLCGCCFEPAITAMSQIKSALLAIHVIKLFSPSSNTINPASVQIACNTGSKNSYAFSATPSNHTLKDSCIFLLLQTDTSSCVILLQGGDSSVMLFKLMNGNCSKGSICFKKADRKYYLCLFKFNMSLSLIPQMAGVCQACFPGTRIQAVSGYVQVLSQEKQLKHTQQGSPLPGLIKAGSSVSILFVAMITLTSPRESNPSSWFSSSNIQSKEIESQYGCKRSVSSKAFAAPGNPCVHSGAQLLYLFVPIASISSMKTMDGACSSATRNSSRTSFGPSPRYFWMSSEPTTLRNVADVWFATALASKVLPIFSWKEILVGERKLHRLLKHKKHKHVFIIHLGPFFLLSRRIQETIEQHRQKHSCTALAQQFRQNVAEPVFPIVILPQKHREALEERRALYFQKSGQSAALQERQNTYPGGVCWQHLLPCHPSCYHQDHVHHSDFDPRQKLIVQK</sequence>
<evidence type="ECO:0000256" key="3">
    <source>
        <dbReference type="ARBA" id="ARBA00023242"/>
    </source>
</evidence>
<dbReference type="Proteomes" id="UP000618051">
    <property type="component" value="Unassembled WGS sequence"/>
</dbReference>
<evidence type="ECO:0000256" key="1">
    <source>
        <dbReference type="ARBA" id="ARBA00004123"/>
    </source>
</evidence>
<dbReference type="InterPro" id="IPR013633">
    <property type="entry name" value="NRDE-2"/>
</dbReference>
<dbReference type="OrthoDB" id="297219at2759"/>
<evidence type="ECO:0000313" key="7">
    <source>
        <dbReference type="Proteomes" id="UP000618051"/>
    </source>
</evidence>
<dbReference type="PANTHER" id="PTHR13471:SF0">
    <property type="entry name" value="NUCLEAR EXOSOME REGULATOR NRDE2"/>
    <property type="match status" value="1"/>
</dbReference>
<keyword evidence="7" id="KW-1185">Reference proteome</keyword>
<dbReference type="GO" id="GO:0031048">
    <property type="term" value="P:regulatory ncRNA-mediated heterochromatin formation"/>
    <property type="evidence" value="ECO:0007669"/>
    <property type="project" value="TreeGrafter"/>
</dbReference>
<dbReference type="EMBL" id="JADDUC010000017">
    <property type="protein sequence ID" value="KAG0126810.1"/>
    <property type="molecule type" value="Genomic_DNA"/>
</dbReference>
<comment type="caution">
    <text evidence="5">The sequence shown here is derived from an EMBL/GenBank/DDBJ whole genome shotgun (WGS) entry which is preliminary data.</text>
</comment>
<gene>
    <name evidence="6" type="ORF">IHE44_0013743</name>
    <name evidence="5" type="ORF">IHE44_003657</name>
</gene>
<reference evidence="5" key="1">
    <citation type="submission" date="2020-10" db="EMBL/GenBank/DDBJ databases">
        <title>Feather gene expression reveals the developmental basis of iridescence in African starlings.</title>
        <authorList>
            <person name="Rubenstein D.R."/>
        </authorList>
    </citation>
    <scope>NUCLEOTIDE SEQUENCE</scope>
    <source>
        <strain evidence="5">SS15</strain>
        <tissue evidence="5">Liver</tissue>
    </source>
</reference>
<dbReference type="GO" id="GO:0071013">
    <property type="term" value="C:catalytic step 2 spliceosome"/>
    <property type="evidence" value="ECO:0007669"/>
    <property type="project" value="TreeGrafter"/>
</dbReference>
<evidence type="ECO:0000256" key="4">
    <source>
        <dbReference type="SAM" id="MobiDB-lite"/>
    </source>
</evidence>
<dbReference type="GO" id="GO:1902369">
    <property type="term" value="P:negative regulation of RNA catabolic process"/>
    <property type="evidence" value="ECO:0007669"/>
    <property type="project" value="TreeGrafter"/>
</dbReference>
<evidence type="ECO:0000313" key="6">
    <source>
        <dbReference type="EMBL" id="KAI1237660.1"/>
    </source>
</evidence>
<feature type="compositionally biased region" description="Basic residues" evidence="4">
    <location>
        <begin position="83"/>
        <end position="104"/>
    </location>
</feature>
<dbReference type="Gene3D" id="1.25.40.10">
    <property type="entry name" value="Tetratricopeptide repeat domain"/>
    <property type="match status" value="3"/>
</dbReference>
<keyword evidence="3" id="KW-0539">Nucleus</keyword>
<dbReference type="CDD" id="cd22200">
    <property type="entry name" value="NRDE2_MID"/>
    <property type="match status" value="1"/>
</dbReference>
<reference evidence="6 7" key="2">
    <citation type="journal article" date="2021" name="J. Hered.">
        <title>Feather Gene Expression Elucidates the Developmental Basis of Plumage Iridescence in African Starlings.</title>
        <authorList>
            <person name="Rubenstein D.R."/>
            <person name="Corvelo A."/>
            <person name="MacManes M.D."/>
            <person name="Maia R."/>
            <person name="Narzisi G."/>
            <person name="Rousaki A."/>
            <person name="Vandenabeele P."/>
            <person name="Shawkey M.D."/>
            <person name="Solomon J."/>
        </authorList>
    </citation>
    <scope>NUCLEOTIDE SEQUENCE [LARGE SCALE GENOMIC DNA]</scope>
    <source>
        <strain evidence="6">SS15</strain>
    </source>
</reference>
<dbReference type="SUPFAM" id="SSF48452">
    <property type="entry name" value="TPR-like"/>
    <property type="match status" value="1"/>
</dbReference>
<dbReference type="EMBL" id="JADDUC020000007">
    <property type="protein sequence ID" value="KAI1237660.1"/>
    <property type="molecule type" value="Genomic_DNA"/>
</dbReference>
<proteinExistence type="inferred from homology"/>
<accession>A0A835P2E7</accession>
<evidence type="ECO:0000256" key="2">
    <source>
        <dbReference type="ARBA" id="ARBA00009265"/>
    </source>
</evidence>
<name>A0A835P2E7_9PASS</name>
<dbReference type="Pfam" id="PF08424">
    <property type="entry name" value="NRDE-2"/>
    <property type="match status" value="1"/>
</dbReference>
<organism evidence="5">
    <name type="scientific">Lamprotornis superbus</name>
    <dbReference type="NCBI Taxonomy" id="245042"/>
    <lineage>
        <taxon>Eukaryota</taxon>
        <taxon>Metazoa</taxon>
        <taxon>Chordata</taxon>
        <taxon>Craniata</taxon>
        <taxon>Vertebrata</taxon>
        <taxon>Euteleostomi</taxon>
        <taxon>Archelosauria</taxon>
        <taxon>Archosauria</taxon>
        <taxon>Dinosauria</taxon>
        <taxon>Saurischia</taxon>
        <taxon>Theropoda</taxon>
        <taxon>Coelurosauria</taxon>
        <taxon>Aves</taxon>
        <taxon>Neognathae</taxon>
        <taxon>Neoaves</taxon>
        <taxon>Telluraves</taxon>
        <taxon>Australaves</taxon>
        <taxon>Passeriformes</taxon>
        <taxon>Sturnidae</taxon>
        <taxon>Lamprotornis</taxon>
    </lineage>
</organism>
<feature type="region of interest" description="Disordered" evidence="4">
    <location>
        <begin position="51"/>
        <end position="139"/>
    </location>
</feature>
<feature type="region of interest" description="Disordered" evidence="4">
    <location>
        <begin position="1"/>
        <end position="32"/>
    </location>
</feature>
<dbReference type="PANTHER" id="PTHR13471">
    <property type="entry name" value="TETRATRICOPEPTIDE-LIKE HELICAL"/>
    <property type="match status" value="1"/>
</dbReference>
<comment type="similarity">
    <text evidence="2">Belongs to the NRDE2 family.</text>
</comment>
<dbReference type="InterPro" id="IPR011990">
    <property type="entry name" value="TPR-like_helical_dom_sf"/>
</dbReference>